<comment type="caution">
    <text evidence="3">The sequence shown here is derived from an EMBL/GenBank/DDBJ whole genome shotgun (WGS) entry which is preliminary data.</text>
</comment>
<name>A0ABS3QDL9_9BACT</name>
<dbReference type="EMBL" id="JAGETZ010000003">
    <property type="protein sequence ID" value="MBO2008815.1"/>
    <property type="molecule type" value="Genomic_DNA"/>
</dbReference>
<gene>
    <name evidence="3" type="ORF">J4E00_07105</name>
</gene>
<evidence type="ECO:0000313" key="3">
    <source>
        <dbReference type="EMBL" id="MBO2008815.1"/>
    </source>
</evidence>
<evidence type="ECO:0000256" key="2">
    <source>
        <dbReference type="SAM" id="SignalP"/>
    </source>
</evidence>
<organism evidence="3 4">
    <name type="scientific">Hymenobacter negativus</name>
    <dbReference type="NCBI Taxonomy" id="2795026"/>
    <lineage>
        <taxon>Bacteria</taxon>
        <taxon>Pseudomonadati</taxon>
        <taxon>Bacteroidota</taxon>
        <taxon>Cytophagia</taxon>
        <taxon>Cytophagales</taxon>
        <taxon>Hymenobacteraceae</taxon>
        <taxon>Hymenobacter</taxon>
    </lineage>
</organism>
<evidence type="ECO:0000256" key="1">
    <source>
        <dbReference type="SAM" id="MobiDB-lite"/>
    </source>
</evidence>
<feature type="compositionally biased region" description="Low complexity" evidence="1">
    <location>
        <begin position="33"/>
        <end position="44"/>
    </location>
</feature>
<feature type="signal peptide" evidence="2">
    <location>
        <begin position="1"/>
        <end position="18"/>
    </location>
</feature>
<reference evidence="3 4" key="1">
    <citation type="submission" date="2021-03" db="EMBL/GenBank/DDBJ databases">
        <authorList>
            <person name="Kim M.K."/>
        </authorList>
    </citation>
    <scope>NUCLEOTIDE SEQUENCE [LARGE SCALE GENOMIC DNA]</scope>
    <source>
        <strain evidence="3 4">BT442</strain>
    </source>
</reference>
<keyword evidence="4" id="KW-1185">Reference proteome</keyword>
<feature type="chain" id="PRO_5046777965" description="DM13 domain-containing protein" evidence="2">
    <location>
        <begin position="19"/>
        <end position="156"/>
    </location>
</feature>
<keyword evidence="2" id="KW-0732">Signal</keyword>
<dbReference type="RefSeq" id="WP_208174454.1">
    <property type="nucleotide sequence ID" value="NZ_JAGETZ010000003.1"/>
</dbReference>
<dbReference type="Proteomes" id="UP000664369">
    <property type="component" value="Unassembled WGS sequence"/>
</dbReference>
<evidence type="ECO:0000313" key="4">
    <source>
        <dbReference type="Proteomes" id="UP000664369"/>
    </source>
</evidence>
<feature type="compositionally biased region" description="Polar residues" evidence="1">
    <location>
        <begin position="45"/>
        <end position="59"/>
    </location>
</feature>
<sequence>MCILFLNRFTLLLCGALAIGLEACNKAVVEPPGSASAAEPAGTTNALRTGTMQPQGGVASSGTATIERDAAGAEFVRFAANFRTDFHTGSLGVYLAKSDGLIRVQRAANSANVVRVGTIVVDGAQALAVSGSATGYSHVIIHCDPAMYNFGAALVQ</sequence>
<proteinExistence type="predicted"/>
<feature type="region of interest" description="Disordered" evidence="1">
    <location>
        <begin position="33"/>
        <end position="59"/>
    </location>
</feature>
<protein>
    <recommendedName>
        <fullName evidence="5">DM13 domain-containing protein</fullName>
    </recommendedName>
</protein>
<evidence type="ECO:0008006" key="5">
    <source>
        <dbReference type="Google" id="ProtNLM"/>
    </source>
</evidence>
<accession>A0ABS3QDL9</accession>